<sequence length="143" mass="16550">MIGELNDDQIFEVLRSQTIGRIGCHVDETTYIVPVSYVFDGTYIYAHSKEGMKIKMMRQNPQVCFEVEEVESAASWRSVIAWGEYEELHNNEDRNAAMQLLIKHFLPSIQNESILLSHGLGTYKVAVVYRIRLDKKVGRFEKH</sequence>
<accession>H8KQD1</accession>
<dbReference type="EMBL" id="CP003349">
    <property type="protein sequence ID" value="AFD06547.1"/>
    <property type="molecule type" value="Genomic_DNA"/>
</dbReference>
<dbReference type="AlphaFoldDB" id="H8KQD1"/>
<evidence type="ECO:0000313" key="2">
    <source>
        <dbReference type="Proteomes" id="UP000007590"/>
    </source>
</evidence>
<reference evidence="1" key="1">
    <citation type="submission" date="2012-02" db="EMBL/GenBank/DDBJ databases">
        <title>The complete genome of Solitalea canadensis DSM 3403.</title>
        <authorList>
            <consortium name="US DOE Joint Genome Institute (JGI-PGF)"/>
            <person name="Lucas S."/>
            <person name="Copeland A."/>
            <person name="Lapidus A."/>
            <person name="Glavina del Rio T."/>
            <person name="Dalin E."/>
            <person name="Tice H."/>
            <person name="Bruce D."/>
            <person name="Goodwin L."/>
            <person name="Pitluck S."/>
            <person name="Peters L."/>
            <person name="Ovchinnikova G."/>
            <person name="Lu M."/>
            <person name="Kyrpides N."/>
            <person name="Mavromatis K."/>
            <person name="Ivanova N."/>
            <person name="Brettin T."/>
            <person name="Detter J.C."/>
            <person name="Han C."/>
            <person name="Larimer F."/>
            <person name="Land M."/>
            <person name="Hauser L."/>
            <person name="Markowitz V."/>
            <person name="Cheng J.-F."/>
            <person name="Hugenholtz P."/>
            <person name="Woyke T."/>
            <person name="Wu D."/>
            <person name="Spring S."/>
            <person name="Schroeder M."/>
            <person name="Kopitz M."/>
            <person name="Brambilla E."/>
            <person name="Klenk H.-P."/>
            <person name="Eisen J.A."/>
        </authorList>
    </citation>
    <scope>NUCLEOTIDE SEQUENCE</scope>
    <source>
        <strain evidence="1">DSM 3403</strain>
    </source>
</reference>
<dbReference type="Gene3D" id="2.30.110.10">
    <property type="entry name" value="Electron Transport, Fmn-binding Protein, Chain A"/>
    <property type="match status" value="1"/>
</dbReference>
<keyword evidence="2" id="KW-1185">Reference proteome</keyword>
<dbReference type="SUPFAM" id="SSF50475">
    <property type="entry name" value="FMN-binding split barrel"/>
    <property type="match status" value="1"/>
</dbReference>
<gene>
    <name evidence="1" type="ordered locus">Solca_1468</name>
</gene>
<dbReference type="Pfam" id="PF12900">
    <property type="entry name" value="Pyridox_ox_2"/>
    <property type="match status" value="1"/>
</dbReference>
<evidence type="ECO:0000313" key="1">
    <source>
        <dbReference type="EMBL" id="AFD06547.1"/>
    </source>
</evidence>
<dbReference type="InterPro" id="IPR012349">
    <property type="entry name" value="Split_barrel_FMN-bd"/>
</dbReference>
<name>H8KQD1_SOLCM</name>
<dbReference type="Proteomes" id="UP000007590">
    <property type="component" value="Chromosome"/>
</dbReference>
<dbReference type="KEGG" id="scn:Solca_1468"/>
<protein>
    <submittedName>
        <fullName evidence="1">Putative flavin-nucleotide-binding protein</fullName>
    </submittedName>
</protein>
<dbReference type="STRING" id="929556.Solca_1468"/>
<dbReference type="eggNOG" id="COG3467">
    <property type="taxonomic scope" value="Bacteria"/>
</dbReference>
<dbReference type="HOGENOM" id="CLU_067890_3_1_10"/>
<dbReference type="InterPro" id="IPR024747">
    <property type="entry name" value="Pyridox_Oxase-rel"/>
</dbReference>
<dbReference type="RefSeq" id="WP_014679774.1">
    <property type="nucleotide sequence ID" value="NC_017770.1"/>
</dbReference>
<dbReference type="PANTHER" id="PTHR34071">
    <property type="entry name" value="5-NITROIMIDAZOLE ANTIBIOTICS RESISTANCE PROTEIN, NIMA-FAMILY-RELATED PROTEIN-RELATED"/>
    <property type="match status" value="1"/>
</dbReference>
<organism evidence="1 2">
    <name type="scientific">Solitalea canadensis (strain ATCC 29591 / DSM 3403 / JCM 21819 / LMG 8368 / NBRC 15130 / NCIMB 12057 / USAM 9D)</name>
    <name type="common">Flexibacter canadensis</name>
    <dbReference type="NCBI Taxonomy" id="929556"/>
    <lineage>
        <taxon>Bacteria</taxon>
        <taxon>Pseudomonadati</taxon>
        <taxon>Bacteroidota</taxon>
        <taxon>Sphingobacteriia</taxon>
        <taxon>Sphingobacteriales</taxon>
        <taxon>Sphingobacteriaceae</taxon>
        <taxon>Solitalea</taxon>
    </lineage>
</organism>
<dbReference type="PANTHER" id="PTHR34071:SF2">
    <property type="entry name" value="FLAVIN-NUCLEOTIDE-BINDING PROTEIN"/>
    <property type="match status" value="1"/>
</dbReference>
<dbReference type="OrthoDB" id="9794935at2"/>
<proteinExistence type="predicted"/>